<evidence type="ECO:0000256" key="1">
    <source>
        <dbReference type="ARBA" id="ARBA00023002"/>
    </source>
</evidence>
<dbReference type="SUPFAM" id="SSF51971">
    <property type="entry name" value="Nucleotide-binding domain"/>
    <property type="match status" value="1"/>
</dbReference>
<evidence type="ECO:0000313" key="4">
    <source>
        <dbReference type="Proteomes" id="UP000198866"/>
    </source>
</evidence>
<dbReference type="AlphaFoldDB" id="A0A1H6WP29"/>
<dbReference type="Gene3D" id="3.50.50.60">
    <property type="entry name" value="FAD/NAD(P)-binding domain"/>
    <property type="match status" value="1"/>
</dbReference>
<dbReference type="STRING" id="667676.SAMN05192539_100742"/>
<protein>
    <submittedName>
        <fullName evidence="3">Gamma-glutamylputrescine oxidase</fullName>
    </submittedName>
</protein>
<dbReference type="PANTHER" id="PTHR13847">
    <property type="entry name" value="SARCOSINE DEHYDROGENASE-RELATED"/>
    <property type="match status" value="1"/>
</dbReference>
<reference evidence="4" key="1">
    <citation type="submission" date="2016-10" db="EMBL/GenBank/DDBJ databases">
        <authorList>
            <person name="Varghese N."/>
            <person name="Submissions S."/>
        </authorList>
    </citation>
    <scope>NUCLEOTIDE SEQUENCE [LARGE SCALE GENOMIC DNA]</scope>
    <source>
        <strain evidence="4">LMG 26031</strain>
    </source>
</reference>
<dbReference type="Gene3D" id="3.30.9.10">
    <property type="entry name" value="D-Amino Acid Oxidase, subunit A, domain 2"/>
    <property type="match status" value="1"/>
</dbReference>
<dbReference type="EMBL" id="FNYE01000007">
    <property type="protein sequence ID" value="SEJ14232.1"/>
    <property type="molecule type" value="Genomic_DNA"/>
</dbReference>
<feature type="domain" description="FAD dependent oxidoreductase" evidence="2">
    <location>
        <begin position="35"/>
        <end position="390"/>
    </location>
</feature>
<dbReference type="Proteomes" id="UP000198866">
    <property type="component" value="Unassembled WGS sequence"/>
</dbReference>
<evidence type="ECO:0000313" key="3">
    <source>
        <dbReference type="EMBL" id="SEJ14232.1"/>
    </source>
</evidence>
<accession>A0A1H6WP29</accession>
<dbReference type="InterPro" id="IPR006076">
    <property type="entry name" value="FAD-dep_OxRdtase"/>
</dbReference>
<proteinExistence type="predicted"/>
<gene>
    <name evidence="3" type="ORF">SAMN05192539_100742</name>
</gene>
<keyword evidence="4" id="KW-1185">Reference proteome</keyword>
<dbReference type="RefSeq" id="WP_090865275.1">
    <property type="nucleotide sequence ID" value="NZ_FNYE01000007.1"/>
</dbReference>
<keyword evidence="1" id="KW-0560">Oxidoreductase</keyword>
<dbReference type="OrthoDB" id="9342835at2"/>
<dbReference type="Pfam" id="PF01266">
    <property type="entry name" value="DAO"/>
    <property type="match status" value="1"/>
</dbReference>
<dbReference type="InterPro" id="IPR036188">
    <property type="entry name" value="FAD/NAD-bd_sf"/>
</dbReference>
<dbReference type="PANTHER" id="PTHR13847:SF281">
    <property type="entry name" value="FAD DEPENDENT OXIDOREDUCTASE DOMAIN-CONTAINING PROTEIN"/>
    <property type="match status" value="1"/>
</dbReference>
<sequence length="434" mass="48127">MLLQKESAVIEKSWYEASVERQPVCDALEGEVTADVCVVGGGYAGLSCALELAQSGFEVVLLEAFRVGWGASGRNGGQAIVGFGAEGECAIEEQFSAEDARRAWDISVEGLSLLEQRIERFRMECEYSRGYLTVAIRERKCRELLKYVEHVQRAYRYPLQWIERGDIGRWISSERFVAGVFDPRSGHLHPLKYCLALAEAARIMGVRIFERSPAFRLERGNTAIVKSGTGQVACRFVVLAGNVYLGEFGDSLAPEIASRIMPVGTYMVATQPMESARANALIAHRAAVSDNNFVLDYFRVSADNRLLFGAGETYNAKTPHDLVDRMRRRMLGVFPQLDGLRIDYAWGGFVDVTLNRAPHLGRLGSNVYFMQGFSGHGLVFSGMAGKLVAEAIEGQAGRFDVFARLRHGPFPGGRLFRTPAVLLGTLYYRLRDIL</sequence>
<dbReference type="GO" id="GO:0005737">
    <property type="term" value="C:cytoplasm"/>
    <property type="evidence" value="ECO:0007669"/>
    <property type="project" value="TreeGrafter"/>
</dbReference>
<dbReference type="GO" id="GO:0016491">
    <property type="term" value="F:oxidoreductase activity"/>
    <property type="evidence" value="ECO:0007669"/>
    <property type="project" value="UniProtKB-KW"/>
</dbReference>
<name>A0A1H6WP29_9BURK</name>
<evidence type="ECO:0000259" key="2">
    <source>
        <dbReference type="Pfam" id="PF01266"/>
    </source>
</evidence>
<organism evidence="3 4">
    <name type="scientific">Paraburkholderia diazotrophica</name>
    <dbReference type="NCBI Taxonomy" id="667676"/>
    <lineage>
        <taxon>Bacteria</taxon>
        <taxon>Pseudomonadati</taxon>
        <taxon>Pseudomonadota</taxon>
        <taxon>Betaproteobacteria</taxon>
        <taxon>Burkholderiales</taxon>
        <taxon>Burkholderiaceae</taxon>
        <taxon>Paraburkholderia</taxon>
    </lineage>
</organism>